<reference evidence="1" key="1">
    <citation type="journal article" date="2014" name="Nat. Commun.">
        <title>Multiple recent horizontal transfers of a large genomic region in cheese making fungi.</title>
        <authorList>
            <person name="Cheeseman K."/>
            <person name="Ropars J."/>
            <person name="Renault P."/>
            <person name="Dupont J."/>
            <person name="Gouzy J."/>
            <person name="Branca A."/>
            <person name="Abraham A.L."/>
            <person name="Ceppi M."/>
            <person name="Conseiller E."/>
            <person name="Debuchy R."/>
            <person name="Malagnac F."/>
            <person name="Goarin A."/>
            <person name="Silar P."/>
            <person name="Lacoste S."/>
            <person name="Sallet E."/>
            <person name="Bensimon A."/>
            <person name="Giraud T."/>
            <person name="Brygoo Y."/>
        </authorList>
    </citation>
    <scope>NUCLEOTIDE SEQUENCE [LARGE SCALE GENOMIC DNA]</scope>
    <source>
        <strain evidence="1">FM164</strain>
    </source>
</reference>
<evidence type="ECO:0000313" key="1">
    <source>
        <dbReference type="EMBL" id="CDM35502.1"/>
    </source>
</evidence>
<gene>
    <name evidence="1" type="ORF">PROQFM164_S04g000383</name>
</gene>
<dbReference type="EMBL" id="HG792018">
    <property type="protein sequence ID" value="CDM35502.1"/>
    <property type="molecule type" value="Genomic_DNA"/>
</dbReference>
<keyword evidence="2" id="KW-1185">Reference proteome</keyword>
<dbReference type="AlphaFoldDB" id="W6R0Z5"/>
<sequence>MRVSKALRHVMHTDREPIDLESTIPTVDDTACCILLRGVPVILEAVGELKVPWIGAHLVKEPFENERGFGRAIGQVVEYMIDQGTLYIFHSTYDETSSYAKSR</sequence>
<evidence type="ECO:0000313" key="2">
    <source>
        <dbReference type="Proteomes" id="UP000030686"/>
    </source>
</evidence>
<dbReference type="Proteomes" id="UP000030686">
    <property type="component" value="Unassembled WGS sequence"/>
</dbReference>
<proteinExistence type="predicted"/>
<organism evidence="1 2">
    <name type="scientific">Penicillium roqueforti (strain FM164)</name>
    <dbReference type="NCBI Taxonomy" id="1365484"/>
    <lineage>
        <taxon>Eukaryota</taxon>
        <taxon>Fungi</taxon>
        <taxon>Dikarya</taxon>
        <taxon>Ascomycota</taxon>
        <taxon>Pezizomycotina</taxon>
        <taxon>Eurotiomycetes</taxon>
        <taxon>Eurotiomycetidae</taxon>
        <taxon>Eurotiales</taxon>
        <taxon>Aspergillaceae</taxon>
        <taxon>Penicillium</taxon>
    </lineage>
</organism>
<accession>W6R0Z5</accession>
<dbReference type="OrthoDB" id="3796275at2759"/>
<name>W6R0Z5_PENRF</name>
<protein>
    <submittedName>
        <fullName evidence="1">Genomic scaffold, ProqFM164S04</fullName>
    </submittedName>
</protein>